<dbReference type="Proteomes" id="UP000589738">
    <property type="component" value="Unassembled WGS sequence"/>
</dbReference>
<sequence>MDGLILSPYFVSLNVTVQIIIYLHNLSKRSFGSENSSTLSFWYVKFQTYPG</sequence>
<accession>A0A841N9W7</accession>
<dbReference type="RefSeq" id="WP_184158974.1">
    <property type="nucleotide sequence ID" value="NZ_JACHLC010000001.1"/>
</dbReference>
<keyword evidence="1" id="KW-0812">Transmembrane</keyword>
<organism evidence="2 3">
    <name type="scientific">Chryseobacterium shigense</name>
    <dbReference type="NCBI Taxonomy" id="297244"/>
    <lineage>
        <taxon>Bacteria</taxon>
        <taxon>Pseudomonadati</taxon>
        <taxon>Bacteroidota</taxon>
        <taxon>Flavobacteriia</taxon>
        <taxon>Flavobacteriales</taxon>
        <taxon>Weeksellaceae</taxon>
        <taxon>Chryseobacterium group</taxon>
        <taxon>Chryseobacterium</taxon>
    </lineage>
</organism>
<proteinExistence type="predicted"/>
<name>A0A841N9W7_9FLAO</name>
<keyword evidence="1" id="KW-0472">Membrane</keyword>
<reference evidence="2 3" key="1">
    <citation type="submission" date="2020-08" db="EMBL/GenBank/DDBJ databases">
        <title>Functional genomics of gut bacteria from endangered species of beetles.</title>
        <authorList>
            <person name="Carlos-Shanley C."/>
        </authorList>
    </citation>
    <scope>NUCLEOTIDE SEQUENCE [LARGE SCALE GENOMIC DNA]</scope>
    <source>
        <strain evidence="2 3">S00136</strain>
    </source>
</reference>
<dbReference type="EMBL" id="JACHLC010000001">
    <property type="protein sequence ID" value="MBB6370398.1"/>
    <property type="molecule type" value="Genomic_DNA"/>
</dbReference>
<keyword evidence="1" id="KW-1133">Transmembrane helix</keyword>
<evidence type="ECO:0000313" key="2">
    <source>
        <dbReference type="EMBL" id="MBB6370398.1"/>
    </source>
</evidence>
<feature type="transmembrane region" description="Helical" evidence="1">
    <location>
        <begin position="6"/>
        <end position="23"/>
    </location>
</feature>
<keyword evidence="3" id="KW-1185">Reference proteome</keyword>
<protein>
    <submittedName>
        <fullName evidence="2">Uncharacterized protein</fullName>
    </submittedName>
</protein>
<gene>
    <name evidence="2" type="ORF">HNP36_001451</name>
</gene>
<comment type="caution">
    <text evidence="2">The sequence shown here is derived from an EMBL/GenBank/DDBJ whole genome shotgun (WGS) entry which is preliminary data.</text>
</comment>
<dbReference type="AlphaFoldDB" id="A0A841N9W7"/>
<evidence type="ECO:0000256" key="1">
    <source>
        <dbReference type="SAM" id="Phobius"/>
    </source>
</evidence>
<evidence type="ECO:0000313" key="3">
    <source>
        <dbReference type="Proteomes" id="UP000589738"/>
    </source>
</evidence>